<dbReference type="CDD" id="cd20301">
    <property type="entry name" value="cupin_ChrR"/>
    <property type="match status" value="1"/>
</dbReference>
<dbReference type="SUPFAM" id="SSF51182">
    <property type="entry name" value="RmlC-like cupins"/>
    <property type="match status" value="1"/>
</dbReference>
<name>A0A1H0LGU3_9BURK</name>
<gene>
    <name evidence="2" type="ORF">SAMN04489708_102185</name>
</gene>
<dbReference type="InterPro" id="IPR025979">
    <property type="entry name" value="ChrR-like_cupin_dom"/>
</dbReference>
<dbReference type="Gene3D" id="2.60.120.10">
    <property type="entry name" value="Jelly Rolls"/>
    <property type="match status" value="1"/>
</dbReference>
<sequence>MTIRHHPGDGLLLDLAAGRLSPGPALLAAVHAEMCPQCGQRLRVLEAVGGVLLESLPAETLRPDALSGVLEAIDALSVDGTRPPVGATAPVRGGPDWPAGAPWPQALDGMAFSPWKWIAPGMRWSRPLSPPAGDVNVFLLRIGPGRSLPAHTHGGLEWTQVMHGAFHDGHALFGAGDFDAADDSVHHQPVVQGPGDCICLAAVDGRLRFDGMLARLAGSLVGM</sequence>
<dbReference type="Gene3D" id="1.10.10.1320">
    <property type="entry name" value="Anti-sigma factor, zinc-finger domain"/>
    <property type="match status" value="1"/>
</dbReference>
<dbReference type="AlphaFoldDB" id="A0A1H0LGU3"/>
<dbReference type="InterPro" id="IPR012807">
    <property type="entry name" value="Anti-sigma_ChrR"/>
</dbReference>
<feature type="domain" description="ChrR-like cupin" evidence="1">
    <location>
        <begin position="113"/>
        <end position="199"/>
    </location>
</feature>
<protein>
    <submittedName>
        <fullName evidence="2">Anti-ECFsigma factor, ChrR</fullName>
    </submittedName>
</protein>
<dbReference type="InterPro" id="IPR041916">
    <property type="entry name" value="Anti_sigma_zinc_sf"/>
</dbReference>
<dbReference type="InterPro" id="IPR011051">
    <property type="entry name" value="RmlC_Cupin_sf"/>
</dbReference>
<evidence type="ECO:0000259" key="1">
    <source>
        <dbReference type="Pfam" id="PF12973"/>
    </source>
</evidence>
<reference evidence="3" key="1">
    <citation type="submission" date="2016-10" db="EMBL/GenBank/DDBJ databases">
        <authorList>
            <person name="Varghese N."/>
            <person name="Submissions S."/>
        </authorList>
    </citation>
    <scope>NUCLEOTIDE SEQUENCE [LARGE SCALE GENOMIC DNA]</scope>
    <source>
        <strain evidence="3">DSM 17101</strain>
    </source>
</reference>
<evidence type="ECO:0000313" key="3">
    <source>
        <dbReference type="Proteomes" id="UP000199317"/>
    </source>
</evidence>
<dbReference type="Proteomes" id="UP000199317">
    <property type="component" value="Unassembled WGS sequence"/>
</dbReference>
<organism evidence="2 3">
    <name type="scientific">Paracidovorax cattleyae</name>
    <dbReference type="NCBI Taxonomy" id="80868"/>
    <lineage>
        <taxon>Bacteria</taxon>
        <taxon>Pseudomonadati</taxon>
        <taxon>Pseudomonadota</taxon>
        <taxon>Betaproteobacteria</taxon>
        <taxon>Burkholderiales</taxon>
        <taxon>Comamonadaceae</taxon>
        <taxon>Paracidovorax</taxon>
    </lineage>
</organism>
<dbReference type="RefSeq" id="WP_092832102.1">
    <property type="nucleotide sequence ID" value="NZ_CP028290.1"/>
</dbReference>
<dbReference type="InterPro" id="IPR014710">
    <property type="entry name" value="RmlC-like_jellyroll"/>
</dbReference>
<dbReference type="NCBIfam" id="TIGR02451">
    <property type="entry name" value="anti_sig_ChrR"/>
    <property type="match status" value="1"/>
</dbReference>
<accession>A0A1H0LGU3</accession>
<proteinExistence type="predicted"/>
<evidence type="ECO:0000313" key="2">
    <source>
        <dbReference type="EMBL" id="SDO67305.1"/>
    </source>
</evidence>
<dbReference type="OrthoDB" id="2988517at2"/>
<dbReference type="Pfam" id="PF12973">
    <property type="entry name" value="Cupin_7"/>
    <property type="match status" value="1"/>
</dbReference>
<keyword evidence="3" id="KW-1185">Reference proteome</keyword>
<dbReference type="EMBL" id="FNJL01000002">
    <property type="protein sequence ID" value="SDO67305.1"/>
    <property type="molecule type" value="Genomic_DNA"/>
</dbReference>